<dbReference type="Pfam" id="PF16158">
    <property type="entry name" value="N_BRCA1_IG"/>
    <property type="match status" value="1"/>
</dbReference>
<dbReference type="InterPro" id="IPR013783">
    <property type="entry name" value="Ig-like_fold"/>
</dbReference>
<dbReference type="GeneID" id="68120890"/>
<comment type="caution">
    <text evidence="3">The sequence shown here is derived from an EMBL/GenBank/DDBJ whole genome shotgun (WGS) entry which is preliminary data.</text>
</comment>
<dbReference type="InterPro" id="IPR032350">
    <property type="entry name" value="Nbr1_FW"/>
</dbReference>
<feature type="region of interest" description="Disordered" evidence="1">
    <location>
        <begin position="229"/>
        <end position="272"/>
    </location>
</feature>
<dbReference type="VEuPathDB" id="AmoebaDB:NfTy_027230"/>
<dbReference type="OrthoDB" id="661148at2759"/>
<dbReference type="AlphaFoldDB" id="A0A6A5C0L7"/>
<evidence type="ECO:0000313" key="3">
    <source>
        <dbReference type="EMBL" id="KAF0980461.1"/>
    </source>
</evidence>
<accession>A0A6A5C0L7</accession>
<dbReference type="VEuPathDB" id="AmoebaDB:NF0043630"/>
<dbReference type="Gene3D" id="2.60.40.10">
    <property type="entry name" value="Immunoglobulins"/>
    <property type="match status" value="1"/>
</dbReference>
<dbReference type="PANTHER" id="PTHR20930:SF0">
    <property type="entry name" value="PROTEIN ILRUN"/>
    <property type="match status" value="1"/>
</dbReference>
<feature type="compositionally biased region" description="Polar residues" evidence="1">
    <location>
        <begin position="258"/>
        <end position="271"/>
    </location>
</feature>
<evidence type="ECO:0000259" key="2">
    <source>
        <dbReference type="Pfam" id="PF16158"/>
    </source>
</evidence>
<dbReference type="Proteomes" id="UP000444721">
    <property type="component" value="Unassembled WGS sequence"/>
</dbReference>
<feature type="compositionally biased region" description="Low complexity" evidence="1">
    <location>
        <begin position="248"/>
        <end position="257"/>
    </location>
</feature>
<organism evidence="3 4">
    <name type="scientific">Naegleria fowleri</name>
    <name type="common">Brain eating amoeba</name>
    <dbReference type="NCBI Taxonomy" id="5763"/>
    <lineage>
        <taxon>Eukaryota</taxon>
        <taxon>Discoba</taxon>
        <taxon>Heterolobosea</taxon>
        <taxon>Tetramitia</taxon>
        <taxon>Eutetramitia</taxon>
        <taxon>Vahlkampfiidae</taxon>
        <taxon>Naegleria</taxon>
    </lineage>
</organism>
<proteinExistence type="predicted"/>
<feature type="compositionally biased region" description="Basic and acidic residues" evidence="1">
    <location>
        <begin position="229"/>
        <end position="241"/>
    </location>
</feature>
<evidence type="ECO:0000256" key="1">
    <source>
        <dbReference type="SAM" id="MobiDB-lite"/>
    </source>
</evidence>
<evidence type="ECO:0000313" key="4">
    <source>
        <dbReference type="Proteomes" id="UP000444721"/>
    </source>
</evidence>
<dbReference type="PANTHER" id="PTHR20930">
    <property type="entry name" value="OVARIAN CARCINOMA ANTIGEN CA125-RELATED"/>
    <property type="match status" value="1"/>
</dbReference>
<sequence length="395" mass="44236">MQIPSSEEETVIVKVCNINKAEIRRFYFSWGEGTCSTTDSTPLLDALMAKIRHVFGIGISYTTQSEQSSNNFSLIYKYSIPNTIITNSTNNNNVNGQILHVNSDDLLLQLIKHSLETNSDLRLIMDHHYSVVGQNNTTSLNSLSNTATTTTTTSVVSIKPTVPKPLPTIPVHSNNNQATATKTTPPKITTQEFTSKIMEKTNNLSETAREELFEKCLKFIDDYLRRDRSENKNSHDGREPTDAGTPLSCLSSSNSASQVTTRIEEQPSNGNKYGRKLATFVADLSIPDHTKMQPGEHFKKTWKFKNCGHTTLPKNSKLMFLKGKKENPLNAPEFVALNNRENEIRVGQEFQVSVDLQAPSTPGVYSSYFRLADEEGIFFGYKVWVCIDVVLESKH</sequence>
<protein>
    <recommendedName>
        <fullName evidence="2">Nbr1 FW domain-containing protein</fullName>
    </recommendedName>
</protein>
<keyword evidence="4" id="KW-1185">Reference proteome</keyword>
<name>A0A6A5C0L7_NAEFO</name>
<gene>
    <name evidence="3" type="ORF">FDP41_013675</name>
</gene>
<dbReference type="CDD" id="cd14947">
    <property type="entry name" value="NBR1_like"/>
    <property type="match status" value="1"/>
</dbReference>
<dbReference type="EMBL" id="VFQX01000019">
    <property type="protein sequence ID" value="KAF0980461.1"/>
    <property type="molecule type" value="Genomic_DNA"/>
</dbReference>
<feature type="domain" description="Nbr1 FW" evidence="2">
    <location>
        <begin position="286"/>
        <end position="389"/>
    </location>
</feature>
<dbReference type="VEuPathDB" id="AmoebaDB:FDP41_013675"/>
<dbReference type="RefSeq" id="XP_044565174.1">
    <property type="nucleotide sequence ID" value="XM_044704331.1"/>
</dbReference>
<reference evidence="3 4" key="1">
    <citation type="journal article" date="2019" name="Sci. Rep.">
        <title>Nanopore sequencing improves the draft genome of the human pathogenic amoeba Naegleria fowleri.</title>
        <authorList>
            <person name="Liechti N."/>
            <person name="Schurch N."/>
            <person name="Bruggmann R."/>
            <person name="Wittwer M."/>
        </authorList>
    </citation>
    <scope>NUCLEOTIDE SEQUENCE [LARGE SCALE GENOMIC DNA]</scope>
    <source>
        <strain evidence="3 4">ATCC 30894</strain>
    </source>
</reference>